<accession>A0A1J4JMG5</accession>
<gene>
    <name evidence="1" type="ORF">TRFO_33851</name>
</gene>
<dbReference type="Proteomes" id="UP000179807">
    <property type="component" value="Unassembled WGS sequence"/>
</dbReference>
<dbReference type="GeneID" id="94844020"/>
<dbReference type="VEuPathDB" id="TrichDB:TRFO_33851"/>
<name>A0A1J4JMG5_9EUKA</name>
<organism evidence="1 2">
    <name type="scientific">Tritrichomonas foetus</name>
    <dbReference type="NCBI Taxonomy" id="1144522"/>
    <lineage>
        <taxon>Eukaryota</taxon>
        <taxon>Metamonada</taxon>
        <taxon>Parabasalia</taxon>
        <taxon>Tritrichomonadida</taxon>
        <taxon>Tritrichomonadidae</taxon>
        <taxon>Tritrichomonas</taxon>
    </lineage>
</organism>
<dbReference type="AlphaFoldDB" id="A0A1J4JMG5"/>
<dbReference type="RefSeq" id="XP_068352760.1">
    <property type="nucleotide sequence ID" value="XM_068509316.1"/>
</dbReference>
<proteinExistence type="predicted"/>
<keyword evidence="2" id="KW-1185">Reference proteome</keyword>
<comment type="caution">
    <text evidence="1">The sequence shown here is derived from an EMBL/GenBank/DDBJ whole genome shotgun (WGS) entry which is preliminary data.</text>
</comment>
<sequence length="262" mass="31066">MLNGVFSMNISKSHQSTNIVYSSSKDGIINLSVNPILLSKYSDYFCQLYFPEKLSRIKIYDKYSKDIFKTFIDLCQEIEVKITQKTLFKLDKLAIKWRAPEISHYLNQKMCEITDQPSFCLNVFQHQIKYKRDIKISTRNVAFHLKFFLGENFDEKNQYLAYFLDLDANFISELFKLSKKLNPLNPISDIFICSFFMNFSKRKNFTFECVNLLKSVEFQYLEYSLLFDVHEFLIDNFKINILSVYLPPLENPNFSSDENENE</sequence>
<protein>
    <recommendedName>
        <fullName evidence="3">BTB domain-containing protein</fullName>
    </recommendedName>
</protein>
<evidence type="ECO:0000313" key="2">
    <source>
        <dbReference type="Proteomes" id="UP000179807"/>
    </source>
</evidence>
<reference evidence="1" key="1">
    <citation type="submission" date="2016-10" db="EMBL/GenBank/DDBJ databases">
        <authorList>
            <person name="Benchimol M."/>
            <person name="Almeida L.G."/>
            <person name="Vasconcelos A.T."/>
            <person name="Perreira-Neves A."/>
            <person name="Rosa I.A."/>
            <person name="Tasca T."/>
            <person name="Bogo M.R."/>
            <person name="de Souza W."/>
        </authorList>
    </citation>
    <scope>NUCLEOTIDE SEQUENCE [LARGE SCALE GENOMIC DNA]</scope>
    <source>
        <strain evidence="1">K</strain>
    </source>
</reference>
<evidence type="ECO:0008006" key="3">
    <source>
        <dbReference type="Google" id="ProtNLM"/>
    </source>
</evidence>
<evidence type="ECO:0000313" key="1">
    <source>
        <dbReference type="EMBL" id="OHS99623.1"/>
    </source>
</evidence>
<dbReference type="EMBL" id="MLAK01000994">
    <property type="protein sequence ID" value="OHS99623.1"/>
    <property type="molecule type" value="Genomic_DNA"/>
</dbReference>